<proteinExistence type="predicted"/>
<dbReference type="EMBL" id="JAACJM010000076">
    <property type="protein sequence ID" value="KAF5350263.1"/>
    <property type="molecule type" value="Genomic_DNA"/>
</dbReference>
<feature type="region of interest" description="Disordered" evidence="1">
    <location>
        <begin position="170"/>
        <end position="193"/>
    </location>
</feature>
<protein>
    <submittedName>
        <fullName evidence="2">Uncharacterized protein</fullName>
    </submittedName>
</protein>
<feature type="region of interest" description="Disordered" evidence="1">
    <location>
        <begin position="337"/>
        <end position="377"/>
    </location>
</feature>
<feature type="compositionally biased region" description="Basic residues" evidence="1">
    <location>
        <begin position="641"/>
        <end position="656"/>
    </location>
</feature>
<evidence type="ECO:0000313" key="2">
    <source>
        <dbReference type="EMBL" id="KAF5350263.1"/>
    </source>
</evidence>
<feature type="compositionally biased region" description="Basic residues" evidence="1">
    <location>
        <begin position="498"/>
        <end position="512"/>
    </location>
</feature>
<dbReference type="OrthoDB" id="3168838at2759"/>
<evidence type="ECO:0000313" key="3">
    <source>
        <dbReference type="Proteomes" id="UP000559256"/>
    </source>
</evidence>
<accession>A0A8H5FVH4</accession>
<evidence type="ECO:0000256" key="1">
    <source>
        <dbReference type="SAM" id="MobiDB-lite"/>
    </source>
</evidence>
<feature type="compositionally biased region" description="Polar residues" evidence="1">
    <location>
        <begin position="428"/>
        <end position="442"/>
    </location>
</feature>
<feature type="region of interest" description="Disordered" evidence="1">
    <location>
        <begin position="471"/>
        <end position="656"/>
    </location>
</feature>
<dbReference type="AlphaFoldDB" id="A0A8H5FVH4"/>
<feature type="region of interest" description="Disordered" evidence="1">
    <location>
        <begin position="107"/>
        <end position="151"/>
    </location>
</feature>
<organism evidence="2 3">
    <name type="scientific">Tetrapyrgos nigripes</name>
    <dbReference type="NCBI Taxonomy" id="182062"/>
    <lineage>
        <taxon>Eukaryota</taxon>
        <taxon>Fungi</taxon>
        <taxon>Dikarya</taxon>
        <taxon>Basidiomycota</taxon>
        <taxon>Agaricomycotina</taxon>
        <taxon>Agaricomycetes</taxon>
        <taxon>Agaricomycetidae</taxon>
        <taxon>Agaricales</taxon>
        <taxon>Marasmiineae</taxon>
        <taxon>Marasmiaceae</taxon>
        <taxon>Tetrapyrgos</taxon>
    </lineage>
</organism>
<feature type="compositionally biased region" description="Basic and acidic residues" evidence="1">
    <location>
        <begin position="559"/>
        <end position="583"/>
    </location>
</feature>
<feature type="compositionally biased region" description="Polar residues" evidence="1">
    <location>
        <begin position="593"/>
        <end position="606"/>
    </location>
</feature>
<comment type="caution">
    <text evidence="2">The sequence shown here is derived from an EMBL/GenBank/DDBJ whole genome shotgun (WGS) entry which is preliminary data.</text>
</comment>
<name>A0A8H5FVH4_9AGAR</name>
<feature type="region of interest" description="Disordered" evidence="1">
    <location>
        <begin position="417"/>
        <end position="447"/>
    </location>
</feature>
<dbReference type="Proteomes" id="UP000559256">
    <property type="component" value="Unassembled WGS sequence"/>
</dbReference>
<gene>
    <name evidence="2" type="ORF">D9758_007795</name>
</gene>
<sequence>MGLFKRILSLGSKKSKKKRLEIHHTVPIDLPVDEIGVRSAGNDEDSEIAANLLLRSSSARYAVVAEMDYSSLPPLPHPIDNVLSIPSASTPDIPGTLVTRKGTYSVKVHQRQRHSTTDISGNSHLDPQITPRPRKCEQDDSEDAASRIMTLRRDPSVASLLDMYDEHGHLPSKAFSNSPTKEGRAQVKRSGSTLRQLLGETDEGPHSRDNSTSEGDISWAERYLAEAGSVASSVSSLVLQTPDNFDTHFPDARSLSHDIHDSTISSNYDLSSSLIENPAISSMEVELSICSEESPETVDRSYVSEAPYVSIEPKTPARRASQVFGFLTERRRSRAPEECYDRPLPELPSAFSSPSDVGSTEGPLRSHFSSDHSSESIYENSPAIPIPLIQDTPQHYRSSAVSSMRPSIDAFVLDTPAPAPRAGPNDSCILSPTGLENTSDTLPSDLEPEDVQKARKVRVIMTAPTKVIVTSATPSTADIDNRPPTRLPKGPRSLRQQQQHHRRRRTSSHSKRPTLLDRSNSASSSATKDSFTPISSRSRKPHRVSSSGSSWTFAEAEEQLGKLDEKPRKSRRGDLKSILEKENNLGLSVKSEIPSTPMRTQSSRSSKLLRAAVDHSFFQPPSPASSTELSPVGKQIMADARKHRSSKVRKDSHARR</sequence>
<feature type="compositionally biased region" description="Polar residues" evidence="1">
    <location>
        <begin position="527"/>
        <end position="536"/>
    </location>
</feature>
<reference evidence="2 3" key="1">
    <citation type="journal article" date="2020" name="ISME J.">
        <title>Uncovering the hidden diversity of litter-decomposition mechanisms in mushroom-forming fungi.</title>
        <authorList>
            <person name="Floudas D."/>
            <person name="Bentzer J."/>
            <person name="Ahren D."/>
            <person name="Johansson T."/>
            <person name="Persson P."/>
            <person name="Tunlid A."/>
        </authorList>
    </citation>
    <scope>NUCLEOTIDE SEQUENCE [LARGE SCALE GENOMIC DNA]</scope>
    <source>
        <strain evidence="2 3">CBS 291.85</strain>
    </source>
</reference>
<keyword evidence="3" id="KW-1185">Reference proteome</keyword>